<protein>
    <recommendedName>
        <fullName evidence="2">Heterokaryon incompatibility domain-containing protein</fullName>
    </recommendedName>
</protein>
<evidence type="ECO:0000313" key="4">
    <source>
        <dbReference type="Proteomes" id="UP000566819"/>
    </source>
</evidence>
<organism evidence="3 4">
    <name type="scientific">Cudoniella acicularis</name>
    <dbReference type="NCBI Taxonomy" id="354080"/>
    <lineage>
        <taxon>Eukaryota</taxon>
        <taxon>Fungi</taxon>
        <taxon>Dikarya</taxon>
        <taxon>Ascomycota</taxon>
        <taxon>Pezizomycotina</taxon>
        <taxon>Leotiomycetes</taxon>
        <taxon>Helotiales</taxon>
        <taxon>Tricladiaceae</taxon>
        <taxon>Cudoniella</taxon>
    </lineage>
</organism>
<gene>
    <name evidence="3" type="ORF">G7Y89_g1055</name>
</gene>
<evidence type="ECO:0000256" key="1">
    <source>
        <dbReference type="SAM" id="MobiDB-lite"/>
    </source>
</evidence>
<accession>A0A8H4RX21</accession>
<evidence type="ECO:0000259" key="2">
    <source>
        <dbReference type="Pfam" id="PF06985"/>
    </source>
</evidence>
<keyword evidence="4" id="KW-1185">Reference proteome</keyword>
<name>A0A8H4RX21_9HELO</name>
<comment type="caution">
    <text evidence="3">The sequence shown here is derived from an EMBL/GenBank/DDBJ whole genome shotgun (WGS) entry which is preliminary data.</text>
</comment>
<dbReference type="OrthoDB" id="3598674at2759"/>
<feature type="compositionally biased region" description="Polar residues" evidence="1">
    <location>
        <begin position="51"/>
        <end position="64"/>
    </location>
</feature>
<feature type="region of interest" description="Disordered" evidence="1">
    <location>
        <begin position="44"/>
        <end position="64"/>
    </location>
</feature>
<dbReference type="EMBL" id="JAAMPI010000039">
    <property type="protein sequence ID" value="KAF4637006.1"/>
    <property type="molecule type" value="Genomic_DNA"/>
</dbReference>
<feature type="domain" description="Heterokaryon incompatibility" evidence="2">
    <location>
        <begin position="86"/>
        <end position="262"/>
    </location>
</feature>
<dbReference type="AlphaFoldDB" id="A0A8H4RX21"/>
<dbReference type="PANTHER" id="PTHR24148:SF73">
    <property type="entry name" value="HET DOMAIN PROTEIN (AFU_ORTHOLOGUE AFUA_8G01020)"/>
    <property type="match status" value="1"/>
</dbReference>
<dbReference type="InterPro" id="IPR010730">
    <property type="entry name" value="HET"/>
</dbReference>
<dbReference type="PANTHER" id="PTHR24148">
    <property type="entry name" value="ANKYRIN REPEAT DOMAIN-CONTAINING PROTEIN 39 HOMOLOG-RELATED"/>
    <property type="match status" value="1"/>
</dbReference>
<dbReference type="Pfam" id="PF06985">
    <property type="entry name" value="HET"/>
    <property type="match status" value="1"/>
</dbReference>
<evidence type="ECO:0000313" key="3">
    <source>
        <dbReference type="EMBL" id="KAF4637006.1"/>
    </source>
</evidence>
<dbReference type="InterPro" id="IPR052895">
    <property type="entry name" value="HetReg/Transcr_Mod"/>
</dbReference>
<sequence>MFCCLGNIQITFEALDIGYLSSSLRHLALYIQIRLVHVLPENHRPPRERNFTQSEDVNSSHPSTANGSNLICCTLSHASLDDPPSFTALSYSWGDQTRRCEILLNDATTSITENLEAALRNLRLQDKLLTLWVDALCIDQNDDVEKSEQLEQMRQIYSQALQVTAWLGPATDNSDVAMRWIQQYGGLASELGIGSRPELQLRYLLEMVDSHGKGHVEGKIQTFVEDLKIQLSQDSAEKSMCITALELLFKRPYWSRVWVVQELVNASNTLFVCGTEKITEDALHHSLRLLRNFRRYQILKVGQDTSASQSQTSSIISIETQHPIKLLKFRRATGPFPLIYLMRSLRTFGATDPRDKVFALLGIAGDAKALGLCPDYRKSCKKVYTELALALIRNGYHDPLSLSDSSGGIDGLPSWAPDWSTKSCRNPLQQRSLDRSTRPLTAILEPNFSASGNKGTLELSSGSTGIHCMPLLLHGRVLGTVGQLGMAWVKGDVGGWLQDLHRLSYQTRDTFELSEEQQKIVWRTAVADQEIHQGKTKPRLSNEKVSSVHEALKDEDLSLTQVQTLIDAGLGDYYEQLQAVAQGRRPLLTSGGYFGIGPQETQLGDVLVIFLGAHVPHILRRHSEDSTLWLIGEAYVHGVMDGEAMKDFPATEIIPLC</sequence>
<dbReference type="Pfam" id="PF26639">
    <property type="entry name" value="Het-6_barrel"/>
    <property type="match status" value="1"/>
</dbReference>
<reference evidence="3 4" key="1">
    <citation type="submission" date="2020-03" db="EMBL/GenBank/DDBJ databases">
        <title>Draft Genome Sequence of Cudoniella acicularis.</title>
        <authorList>
            <person name="Buettner E."/>
            <person name="Kellner H."/>
        </authorList>
    </citation>
    <scope>NUCLEOTIDE SEQUENCE [LARGE SCALE GENOMIC DNA]</scope>
    <source>
        <strain evidence="3 4">DSM 108380</strain>
    </source>
</reference>
<dbReference type="Proteomes" id="UP000566819">
    <property type="component" value="Unassembled WGS sequence"/>
</dbReference>
<proteinExistence type="predicted"/>